<name>A0A1Y6BKG3_9NEIS</name>
<feature type="domain" description="CusB-like beta-barrel" evidence="6">
    <location>
        <begin position="723"/>
        <end position="799"/>
    </location>
</feature>
<dbReference type="Proteomes" id="UP000192920">
    <property type="component" value="Unassembled WGS sequence"/>
</dbReference>
<dbReference type="Gene3D" id="1.10.287.470">
    <property type="entry name" value="Helix hairpin bin"/>
    <property type="match status" value="1"/>
</dbReference>
<dbReference type="EMBL" id="FXAG01000004">
    <property type="protein sequence ID" value="SMF05747.1"/>
    <property type="molecule type" value="Genomic_DNA"/>
</dbReference>
<dbReference type="RefSeq" id="WP_085275302.1">
    <property type="nucleotide sequence ID" value="NZ_FXAG01000004.1"/>
</dbReference>
<dbReference type="Gene3D" id="2.40.30.170">
    <property type="match status" value="1"/>
</dbReference>
<dbReference type="AlphaFoldDB" id="A0A1Y6BKG3"/>
<dbReference type="Gene3D" id="2.40.50.100">
    <property type="match status" value="1"/>
</dbReference>
<feature type="transmembrane region" description="Helical" evidence="5">
    <location>
        <begin position="280"/>
        <end position="298"/>
    </location>
</feature>
<evidence type="ECO:0000256" key="4">
    <source>
        <dbReference type="SAM" id="MobiDB-lite"/>
    </source>
</evidence>
<protein>
    <submittedName>
        <fullName evidence="7">Multidrug resistance efflux pump</fullName>
    </submittedName>
</protein>
<sequence>MDTATPLRKSFSEHPHDPCDTYPRLRRDLRISEQNTREGTIYVIGTPEGGRFFRFGESEYFIASQLDGATSPEEICRRAESRFGSPLPAEVLEKFLNQAHHIGLLEREETSSDSPLAAPRGRVRGNPLYLRLKAIDPDRSLTWLLPRLGFCFTRGFVVCSALLGLLASAITVGNVADIHEEFSQLYHFHALAYAWLTLLATMAGHEYAHGLTCKHFGGQVREMGFMLIYLQPAVYCNVNDAWLFAKKSQRLWVAAAGPYLDMLLWAIATLVWRVTDPDSGIHFTALVVMITTVARTLLNLNPLIKLDAYYFLADLVEIHNLRLRAFRYLGGVWRRLWGAPAFADTPTAREKRIFIAYGVFAGIYSVLLLGYVFAWLGQSLVERFRGLGFLIFMGLLIMIFRHPLKESLHLLPERLRSGLAGSDSSKRRLRIAVPAILALITVLPVPMKVSGSFTVLPAQNADIRPDVDGVIEAIYVKEGDRVEKGALIARLSNRDRQSALDQLDATIQERQARLKMLRLGARSEDIALLRQRLATAGTRELETKRLYAEEVQLHAARLASAQAGTSKAAEQLKFAEEKFVQMKPLEGSGAISPLELKEAESDVVIRRKALEEAQATLQYVRSQNQEERRKDMALATANRLEAERELQRLQAGSRPEEIEAGAAEVASLEARRANLRDQILRADIRAPHAGVITTPRLEEMVGQHVAKGGFIAKVHDLHKVTAEIAVPELDIADVRVGQPVQLKARAFAGETFEGTVTGISPATAVSDRPSGSKVVRVRTVIDNAEGQLKSDMTGVAKIEADDRPLIAVLGHDLISTLRVEFWSWW</sequence>
<evidence type="ECO:0000256" key="1">
    <source>
        <dbReference type="ARBA" id="ARBA00004196"/>
    </source>
</evidence>
<dbReference type="STRING" id="1123014.SAMN02745746_00968"/>
<accession>A0A1Y6BKG3</accession>
<dbReference type="InterPro" id="IPR058792">
    <property type="entry name" value="Beta-barrel_RND_2"/>
</dbReference>
<feature type="transmembrane region" description="Helical" evidence="5">
    <location>
        <begin position="251"/>
        <end position="274"/>
    </location>
</feature>
<comment type="subcellular location">
    <subcellularLocation>
        <location evidence="1">Cell envelope</location>
    </subcellularLocation>
</comment>
<keyword evidence="2 3" id="KW-0175">Coiled coil</keyword>
<feature type="region of interest" description="Disordered" evidence="4">
    <location>
        <begin position="1"/>
        <end position="23"/>
    </location>
</feature>
<feature type="transmembrane region" description="Helical" evidence="5">
    <location>
        <begin position="185"/>
        <end position="204"/>
    </location>
</feature>
<feature type="transmembrane region" description="Helical" evidence="5">
    <location>
        <begin position="148"/>
        <end position="173"/>
    </location>
</feature>
<feature type="transmembrane region" description="Helical" evidence="5">
    <location>
        <begin position="386"/>
        <end position="404"/>
    </location>
</feature>
<evidence type="ECO:0000313" key="7">
    <source>
        <dbReference type="EMBL" id="SMF05747.1"/>
    </source>
</evidence>
<reference evidence="8" key="1">
    <citation type="submission" date="2017-04" db="EMBL/GenBank/DDBJ databases">
        <authorList>
            <person name="Varghese N."/>
            <person name="Submissions S."/>
        </authorList>
    </citation>
    <scope>NUCLEOTIDE SEQUENCE [LARGE SCALE GENOMIC DNA]</scope>
    <source>
        <strain evidence="8">DSM 22618</strain>
    </source>
</reference>
<dbReference type="SUPFAM" id="SSF111369">
    <property type="entry name" value="HlyD-like secretion proteins"/>
    <property type="match status" value="1"/>
</dbReference>
<dbReference type="GO" id="GO:0030313">
    <property type="term" value="C:cell envelope"/>
    <property type="evidence" value="ECO:0007669"/>
    <property type="project" value="UniProtKB-SubCell"/>
</dbReference>
<keyword evidence="5" id="KW-0472">Membrane</keyword>
<dbReference type="InterPro" id="IPR050465">
    <property type="entry name" value="UPF0194_transport"/>
</dbReference>
<organism evidence="7 8">
    <name type="scientific">Pseudogulbenkiania subflava DSM 22618</name>
    <dbReference type="NCBI Taxonomy" id="1123014"/>
    <lineage>
        <taxon>Bacteria</taxon>
        <taxon>Pseudomonadati</taxon>
        <taxon>Pseudomonadota</taxon>
        <taxon>Betaproteobacteria</taxon>
        <taxon>Neisseriales</taxon>
        <taxon>Chromobacteriaceae</taxon>
        <taxon>Pseudogulbenkiania</taxon>
    </lineage>
</organism>
<evidence type="ECO:0000259" key="6">
    <source>
        <dbReference type="Pfam" id="PF25954"/>
    </source>
</evidence>
<gene>
    <name evidence="7" type="ORF">SAMN02745746_00968</name>
</gene>
<feature type="coiled-coil region" evidence="3">
    <location>
        <begin position="596"/>
        <end position="685"/>
    </location>
</feature>
<evidence type="ECO:0000256" key="3">
    <source>
        <dbReference type="SAM" id="Coils"/>
    </source>
</evidence>
<keyword evidence="8" id="KW-1185">Reference proteome</keyword>
<feature type="transmembrane region" description="Helical" evidence="5">
    <location>
        <begin position="429"/>
        <end position="447"/>
    </location>
</feature>
<dbReference type="PANTHER" id="PTHR32347">
    <property type="entry name" value="EFFLUX SYSTEM COMPONENT YKNX-RELATED"/>
    <property type="match status" value="1"/>
</dbReference>
<evidence type="ECO:0000256" key="5">
    <source>
        <dbReference type="SAM" id="Phobius"/>
    </source>
</evidence>
<proteinExistence type="predicted"/>
<evidence type="ECO:0000256" key="2">
    <source>
        <dbReference type="ARBA" id="ARBA00023054"/>
    </source>
</evidence>
<feature type="transmembrane region" description="Helical" evidence="5">
    <location>
        <begin position="354"/>
        <end position="374"/>
    </location>
</feature>
<dbReference type="PRINTS" id="PR01490">
    <property type="entry name" value="RTXTOXIND"/>
</dbReference>
<keyword evidence="5" id="KW-0812">Transmembrane</keyword>
<feature type="compositionally biased region" description="Basic and acidic residues" evidence="4">
    <location>
        <begin position="10"/>
        <end position="23"/>
    </location>
</feature>
<dbReference type="Pfam" id="PF25954">
    <property type="entry name" value="Beta-barrel_RND_2"/>
    <property type="match status" value="1"/>
</dbReference>
<evidence type="ECO:0000313" key="8">
    <source>
        <dbReference type="Proteomes" id="UP000192920"/>
    </source>
</evidence>
<keyword evidence="5" id="KW-1133">Transmembrane helix</keyword>